<dbReference type="EMBL" id="JAUEIR010000004">
    <property type="protein sequence ID" value="MDN0069154.1"/>
    <property type="molecule type" value="Genomic_DNA"/>
</dbReference>
<dbReference type="CDD" id="cd18808">
    <property type="entry name" value="SF1_C_Upf1"/>
    <property type="match status" value="1"/>
</dbReference>
<feature type="region of interest" description="Disordered" evidence="6">
    <location>
        <begin position="1528"/>
        <end position="1568"/>
    </location>
</feature>
<dbReference type="FunFam" id="3.40.960.10:FF:000002">
    <property type="entry name" value="DNA helicase related protein"/>
    <property type="match status" value="1"/>
</dbReference>
<comment type="caution">
    <text evidence="11">The sequence shown here is derived from an EMBL/GenBank/DDBJ whole genome shotgun (WGS) entry which is preliminary data.</text>
</comment>
<dbReference type="Gene3D" id="3.40.50.300">
    <property type="entry name" value="P-loop containing nucleotide triphosphate hydrolases"/>
    <property type="match status" value="3"/>
</dbReference>
<dbReference type="Pfam" id="PF13086">
    <property type="entry name" value="AAA_11"/>
    <property type="match status" value="1"/>
</dbReference>
<evidence type="ECO:0000259" key="9">
    <source>
        <dbReference type="Pfam" id="PF13087"/>
    </source>
</evidence>
<gene>
    <name evidence="11" type="ORF">QVN40_05470</name>
</gene>
<evidence type="ECO:0000313" key="11">
    <source>
        <dbReference type="EMBL" id="MDN0069154.1"/>
    </source>
</evidence>
<evidence type="ECO:0000313" key="12">
    <source>
        <dbReference type="Proteomes" id="UP001168505"/>
    </source>
</evidence>
<keyword evidence="3" id="KW-0378">Hydrolase</keyword>
<keyword evidence="2" id="KW-0547">Nucleotide-binding</keyword>
<evidence type="ECO:0000259" key="8">
    <source>
        <dbReference type="Pfam" id="PF13086"/>
    </source>
</evidence>
<dbReference type="InterPro" id="IPR021754">
    <property type="entry name" value="DUF3320"/>
</dbReference>
<evidence type="ECO:0000256" key="4">
    <source>
        <dbReference type="ARBA" id="ARBA00022806"/>
    </source>
</evidence>
<dbReference type="Gene3D" id="3.40.960.10">
    <property type="entry name" value="VSR Endonuclease"/>
    <property type="match status" value="1"/>
</dbReference>
<sequence>MPEFADKQSVVALFRYLREVSLIKRKVPTNIRDEKLWNCSLDDLPQDCPFIDVHPVLPLSDEDKESLPLLEVKKPTIRPCPKPAPVLDGWLHKRWDDYRYNGKLNIDSIPLMDEEGTPTGEAIAFDSDDERVDALERWRPMREQWVQDARIALAAKTLFDGLYLTRSDLERDSETLELLAVNGIIQVSGRPEIYYPVITKRVAISFDAEQNKISVIDTEAPVSLSTDLLGQIEEIDHSSIQQSEKDAVESGLHPFADDAVNQFLKSFAHRLSNNAEYFEFGILPESEDVTVSIIRKPMIMLRKRSDGTPKAIEAIINDIEANGIIPEHIWEIIGRDCEYSPEEYEEPSLEKALAEVGGEDPDILLPKPANREQLEIARRIEKSNAVLVQGPPGTGKTHTTANLLCHFLAQGKRVLITSQTNKALGVLKEKVPRSLQDLCVAVLDDSNSDMEKSIDGIIEYDSTHNEYQLRREIAEVQGRRERIIEALARTRSAAIGLAAQELRDIDYQGEKIRPVDAARFVHDHAGELEDIVPGKMAFGASIPLDDRELAELYAANESLSVHVEDELNAGVPPLKQLMDPSVFSEKVERLSEVRTSIRRELDSHGWSYESLEDGSSLRVKLSRGFITVDSGRCHDRDTDALQSICARMDKIDAWMVNAAAASRTGADFVRPWQVLLSEIDNLFSVSGKVASAEMTSPVTVKDRDNCDALLPGLRTVEDDFRRDGKISFIHARLNKDVKCALEGVTVSGRQISSAKDCRAAIDYLEYLIRKKSCCGAWNQLIATYGGPRFEDLDPSYPERVAKNWMPIISWFVSWDSTGKTEVRETLKTFGIVPRYRAFGGPISDVDSVRDELDYLSSQVFPAVQICLLLQEASGLEAEIKSLEQAIAPYANSALCEVLQRAVSQLLPDDYARYHLELRRVWQHLDEFEKRNGYLERLSVVAPDWAGRIKAREGIHGEAEPPVAIHDAWRWRQYGLALDRLSQGSQQGLREASSQLSREYRSATEALATRKAWLALLERIHGSTRTKQALSGWKLAVRQIGKGTGKNAARDKAIARSRMTECQGAVSAWIMPLGRALESFDPSSTKFDIVIIDEASQADITALSVLYLAKKAIVVGDDKQVSPAAVGADSDRVLNLQQASIKDKVSNWESYKPTTSLYDIALTTFSPLMLREHFRCVPDIIGFCNDLSYDGKIKPLRDAASAGVSPAIVPHRVANGHRDPGRKTNEREACEIAAIVQACIERPEYDGKTFGVISLVGDEQAELVRRKLIGALGESVFEERRILCGNASQFQGDERDVILLSMVDSADESGPLRLLSDGARGDTKKRYNVAVSRARDQLWVVHSLDYETDLKPGDLRRRLLAYAGDPEMRTRLYSQIEHESESPFEESVAKTLVAKGYRISQQEEVGAYRIDIVVYGSDGKVALECDGDRYHSGAEKLRADLERQTILERLGWRFVRVRGSEYYRDPEAAMERIVSELSDLGIEALGNEGKPENSGGSDLLDLIEARVSELISDGNKKLDNHERLDAIEAGLSVEEPQGSEARPQGDDSETRAAVSVDSDKDGEQPAAPHDDAALHFEDDHGVESTFDDEFASNEEGVVVEGSSRVAKEEENAEAEDAHGASTDVVNTGISDDSASDYIVDMLKANGQQAIDRRSAGGRLWVIDQYGTREVISNIERMFGLKFRFVEGGSRTTEWKQSWYLLDDGVKVPVASGGDSRKASRPQSAPVAPKNKRNVFHRRKYETAPMTKKANLSGVDFCQPSRVGDIASVMEGIIEVESPIEKNRLFSLTRGCYGIKKTGANIYAQCDAALNRMSNIERTSFDGSVFVWKREDSPSDVDYFRAGNVDAGRSIDQIAPEELRAAIMYALSTAKTQIGAGDLIKRTSTLLGYRRLGGAIQGKLQNVLGIMLKHGDIVELARGCYQIKR</sequence>
<dbReference type="Proteomes" id="UP001168505">
    <property type="component" value="Unassembled WGS sequence"/>
</dbReference>
<feature type="domain" description="Restriction endonuclease type II-like" evidence="10">
    <location>
        <begin position="1383"/>
        <end position="1476"/>
    </location>
</feature>
<feature type="domain" description="DNA2/NAM7 helicase helicase" evidence="8">
    <location>
        <begin position="370"/>
        <end position="485"/>
    </location>
</feature>
<evidence type="ECO:0000259" key="7">
    <source>
        <dbReference type="Pfam" id="PF11784"/>
    </source>
</evidence>
<comment type="similarity">
    <text evidence="1">Belongs to the DNA2/NAM7 helicase family.</text>
</comment>
<feature type="domain" description="DUF3320" evidence="7">
    <location>
        <begin position="1754"/>
        <end position="1800"/>
    </location>
</feature>
<keyword evidence="5" id="KW-0067">ATP-binding</keyword>
<dbReference type="GO" id="GO:0005524">
    <property type="term" value="F:ATP binding"/>
    <property type="evidence" value="ECO:0007669"/>
    <property type="project" value="UniProtKB-KW"/>
</dbReference>
<protein>
    <submittedName>
        <fullName evidence="11">DUF3320 domain-containing protein</fullName>
    </submittedName>
</protein>
<evidence type="ECO:0000256" key="2">
    <source>
        <dbReference type="ARBA" id="ARBA00022741"/>
    </source>
</evidence>
<dbReference type="PANTHER" id="PTHR43788:SF8">
    <property type="entry name" value="DNA-BINDING PROTEIN SMUBP-2"/>
    <property type="match status" value="1"/>
</dbReference>
<feature type="region of interest" description="Disordered" evidence="6">
    <location>
        <begin position="1710"/>
        <end position="1731"/>
    </location>
</feature>
<dbReference type="Pfam" id="PF11784">
    <property type="entry name" value="DUF3320"/>
    <property type="match status" value="1"/>
</dbReference>
<dbReference type="PANTHER" id="PTHR43788">
    <property type="entry name" value="DNA2/NAM7 HELICASE FAMILY MEMBER"/>
    <property type="match status" value="1"/>
</dbReference>
<reference evidence="11" key="2">
    <citation type="submission" date="2023-08" db="EMBL/GenBank/DDBJ databases">
        <title>Identification and characterization of horizontal gene transfer across gut microbiota members of farm animals based on homology search.</title>
        <authorList>
            <person name="Schwarzerova J."/>
            <person name="Nykrynova M."/>
            <person name="Jureckova K."/>
            <person name="Cejkova D."/>
            <person name="Rychlik I."/>
        </authorList>
    </citation>
    <scope>NUCLEOTIDE SEQUENCE</scope>
    <source>
        <strain evidence="11">15_COKtk</strain>
    </source>
</reference>
<dbReference type="RefSeq" id="WP_289827006.1">
    <property type="nucleotide sequence ID" value="NZ_JAUEIR010000004.1"/>
</dbReference>
<accession>A0AAW7JP67</accession>
<dbReference type="InterPro" id="IPR050534">
    <property type="entry name" value="Coronavir_polyprotein_1ab"/>
</dbReference>
<dbReference type="InterPro" id="IPR011335">
    <property type="entry name" value="Restrct_endonuc-II-like"/>
</dbReference>
<name>A0AAW7JP67_9ACTN</name>
<dbReference type="SUPFAM" id="SSF52540">
    <property type="entry name" value="P-loop containing nucleoside triphosphate hydrolases"/>
    <property type="match status" value="1"/>
</dbReference>
<feature type="compositionally biased region" description="Basic and acidic residues" evidence="6">
    <location>
        <begin position="1556"/>
        <end position="1568"/>
    </location>
</feature>
<dbReference type="Pfam" id="PF13087">
    <property type="entry name" value="AAA_12"/>
    <property type="match status" value="1"/>
</dbReference>
<dbReference type="InterPro" id="IPR027417">
    <property type="entry name" value="P-loop_NTPase"/>
</dbReference>
<dbReference type="InterPro" id="IPR041679">
    <property type="entry name" value="DNA2/NAM7-like_C"/>
</dbReference>
<evidence type="ECO:0000256" key="5">
    <source>
        <dbReference type="ARBA" id="ARBA00022840"/>
    </source>
</evidence>
<evidence type="ECO:0000256" key="3">
    <source>
        <dbReference type="ARBA" id="ARBA00022801"/>
    </source>
</evidence>
<dbReference type="GO" id="GO:0016787">
    <property type="term" value="F:hydrolase activity"/>
    <property type="evidence" value="ECO:0007669"/>
    <property type="project" value="UniProtKB-KW"/>
</dbReference>
<keyword evidence="4" id="KW-0347">Helicase</keyword>
<dbReference type="Pfam" id="PF18741">
    <property type="entry name" value="MTES_1575"/>
    <property type="match status" value="1"/>
</dbReference>
<evidence type="ECO:0000256" key="6">
    <source>
        <dbReference type="SAM" id="MobiDB-lite"/>
    </source>
</evidence>
<evidence type="ECO:0000256" key="1">
    <source>
        <dbReference type="ARBA" id="ARBA00007913"/>
    </source>
</evidence>
<proteinExistence type="inferred from homology"/>
<organism evidence="11 12">
    <name type="scientific">Collinsella ihumii</name>
    <dbReference type="NCBI Taxonomy" id="1720204"/>
    <lineage>
        <taxon>Bacteria</taxon>
        <taxon>Bacillati</taxon>
        <taxon>Actinomycetota</taxon>
        <taxon>Coriobacteriia</taxon>
        <taxon>Coriobacteriales</taxon>
        <taxon>Coriobacteriaceae</taxon>
        <taxon>Collinsella</taxon>
    </lineage>
</organism>
<dbReference type="InterPro" id="IPR047187">
    <property type="entry name" value="SF1_C_Upf1"/>
</dbReference>
<dbReference type="InterPro" id="IPR049468">
    <property type="entry name" value="Restrct_endonuc-II-like_dom"/>
</dbReference>
<dbReference type="SUPFAM" id="SSF52980">
    <property type="entry name" value="Restriction endonuclease-like"/>
    <property type="match status" value="1"/>
</dbReference>
<reference evidence="11" key="1">
    <citation type="submission" date="2023-06" db="EMBL/GenBank/DDBJ databases">
        <authorList>
            <person name="Zeman M."/>
            <person name="Kubasova T."/>
            <person name="Jahodarova E."/>
            <person name="Nykrynova M."/>
            <person name="Rychlik I."/>
        </authorList>
    </citation>
    <scope>NUCLEOTIDE SEQUENCE</scope>
    <source>
        <strain evidence="11">15_COKtk</strain>
    </source>
</reference>
<evidence type="ECO:0000259" key="10">
    <source>
        <dbReference type="Pfam" id="PF18741"/>
    </source>
</evidence>
<feature type="domain" description="DNA2/NAM7 helicase-like C-terminal" evidence="9">
    <location>
        <begin position="1165"/>
        <end position="1340"/>
    </location>
</feature>
<dbReference type="InterPro" id="IPR041677">
    <property type="entry name" value="DNA2/NAM7_AAA_11"/>
</dbReference>
<dbReference type="GO" id="GO:0043139">
    <property type="term" value="F:5'-3' DNA helicase activity"/>
    <property type="evidence" value="ECO:0007669"/>
    <property type="project" value="TreeGrafter"/>
</dbReference>